<organism evidence="3 4">
    <name type="scientific">Blattamonas nauphoetae</name>
    <dbReference type="NCBI Taxonomy" id="2049346"/>
    <lineage>
        <taxon>Eukaryota</taxon>
        <taxon>Metamonada</taxon>
        <taxon>Preaxostyla</taxon>
        <taxon>Oxymonadida</taxon>
        <taxon>Blattamonas</taxon>
    </lineage>
</organism>
<dbReference type="InterPro" id="IPR000242">
    <property type="entry name" value="PTP_cat"/>
</dbReference>
<dbReference type="PROSITE" id="PS50056">
    <property type="entry name" value="TYR_PHOSPHATASE_2"/>
    <property type="match status" value="1"/>
</dbReference>
<sequence>MATRTRRPINSTLFETSLWNFLITDCPTAETLPLFKQTLQKYNCHYVVRFCESTYSPADVADISCTVLDFEFPDGNKPPVYITEQWFNFIESVRSDVFPASSMAPRQQKSTPNSNSQSDGLDDPSFAAVPNSTPSPESVISTSPNPTICAHCVAGLGRAPMLVCLAIMAYDYGITGLEVVTKIRQKRPGALNSEQVRFIMDFEKERMKLNRRKRMHKPKSRDSDSTGCSIM</sequence>
<protein>
    <recommendedName>
        <fullName evidence="2">Tyrosine specific protein phosphatases domain-containing protein</fullName>
    </recommendedName>
</protein>
<keyword evidence="3" id="KW-0378">Hydrolase</keyword>
<dbReference type="Proteomes" id="UP001281761">
    <property type="component" value="Unassembled WGS sequence"/>
</dbReference>
<dbReference type="SMART" id="SM00404">
    <property type="entry name" value="PTPc_motif"/>
    <property type="match status" value="1"/>
</dbReference>
<feature type="domain" description="Tyrosine specific protein phosphatases" evidence="2">
    <location>
        <begin position="124"/>
        <end position="198"/>
    </location>
</feature>
<dbReference type="Gene3D" id="3.90.190.10">
    <property type="entry name" value="Protein tyrosine phosphatase superfamily"/>
    <property type="match status" value="1"/>
</dbReference>
<evidence type="ECO:0000313" key="3">
    <source>
        <dbReference type="EMBL" id="KAK2942451.1"/>
    </source>
</evidence>
<evidence type="ECO:0000313" key="4">
    <source>
        <dbReference type="Proteomes" id="UP001281761"/>
    </source>
</evidence>
<feature type="compositionally biased region" description="Polar residues" evidence="1">
    <location>
        <begin position="130"/>
        <end position="142"/>
    </location>
</feature>
<accession>A0ABQ9WSI6</accession>
<dbReference type="InterPro" id="IPR050561">
    <property type="entry name" value="PTP"/>
</dbReference>
<dbReference type="Pfam" id="PF00102">
    <property type="entry name" value="Y_phosphatase"/>
    <property type="match status" value="1"/>
</dbReference>
<dbReference type="InterPro" id="IPR003595">
    <property type="entry name" value="Tyr_Pase_cat"/>
</dbReference>
<keyword evidence="4" id="KW-1185">Reference proteome</keyword>
<evidence type="ECO:0000259" key="2">
    <source>
        <dbReference type="PROSITE" id="PS50056"/>
    </source>
</evidence>
<comment type="caution">
    <text evidence="3">The sequence shown here is derived from an EMBL/GenBank/DDBJ whole genome shotgun (WGS) entry which is preliminary data.</text>
</comment>
<name>A0ABQ9WSI6_9EUKA</name>
<feature type="region of interest" description="Disordered" evidence="1">
    <location>
        <begin position="211"/>
        <end position="231"/>
    </location>
</feature>
<dbReference type="EMBL" id="JARBJD010000408">
    <property type="protein sequence ID" value="KAK2942451.1"/>
    <property type="molecule type" value="Genomic_DNA"/>
</dbReference>
<dbReference type="InterPro" id="IPR029021">
    <property type="entry name" value="Prot-tyrosine_phosphatase-like"/>
</dbReference>
<dbReference type="PANTHER" id="PTHR23339">
    <property type="entry name" value="TYROSINE SPECIFIC PROTEIN PHOSPHATASE AND DUAL SPECIFICITY PROTEIN PHOSPHATASE"/>
    <property type="match status" value="1"/>
</dbReference>
<feature type="region of interest" description="Disordered" evidence="1">
    <location>
        <begin position="101"/>
        <end position="142"/>
    </location>
</feature>
<dbReference type="SUPFAM" id="SSF52799">
    <property type="entry name" value="(Phosphotyrosine protein) phosphatases II"/>
    <property type="match status" value="1"/>
</dbReference>
<evidence type="ECO:0000256" key="1">
    <source>
        <dbReference type="SAM" id="MobiDB-lite"/>
    </source>
</evidence>
<reference evidence="3 4" key="1">
    <citation type="journal article" date="2022" name="bioRxiv">
        <title>Genomics of Preaxostyla Flagellates Illuminates Evolutionary Transitions and the Path Towards Mitochondrial Loss.</title>
        <authorList>
            <person name="Novak L.V.F."/>
            <person name="Treitli S.C."/>
            <person name="Pyrih J."/>
            <person name="Halakuc P."/>
            <person name="Pipaliya S.V."/>
            <person name="Vacek V."/>
            <person name="Brzon O."/>
            <person name="Soukal P."/>
            <person name="Eme L."/>
            <person name="Dacks J.B."/>
            <person name="Karnkowska A."/>
            <person name="Elias M."/>
            <person name="Hampl V."/>
        </authorList>
    </citation>
    <scope>NUCLEOTIDE SEQUENCE [LARGE SCALE GENOMIC DNA]</scope>
    <source>
        <strain evidence="3">NAU3</strain>
        <tissue evidence="3">Gut</tissue>
    </source>
</reference>
<dbReference type="GO" id="GO:0016787">
    <property type="term" value="F:hydrolase activity"/>
    <property type="evidence" value="ECO:0007669"/>
    <property type="project" value="UniProtKB-KW"/>
</dbReference>
<dbReference type="InterPro" id="IPR000387">
    <property type="entry name" value="Tyr_Pase_dom"/>
</dbReference>
<feature type="compositionally biased region" description="Polar residues" evidence="1">
    <location>
        <begin position="104"/>
        <end position="119"/>
    </location>
</feature>
<proteinExistence type="predicted"/>
<gene>
    <name evidence="3" type="ORF">BLNAU_22641</name>
</gene>